<dbReference type="EMBL" id="MHCI01000001">
    <property type="protein sequence ID" value="OGY17431.1"/>
    <property type="molecule type" value="Genomic_DNA"/>
</dbReference>
<dbReference type="Proteomes" id="UP000179069">
    <property type="component" value="Unassembled WGS sequence"/>
</dbReference>
<evidence type="ECO:0000313" key="2">
    <source>
        <dbReference type="Proteomes" id="UP000179069"/>
    </source>
</evidence>
<comment type="caution">
    <text evidence="1">The sequence shown here is derived from an EMBL/GenBank/DDBJ whole genome shotgun (WGS) entry which is preliminary data.</text>
</comment>
<proteinExistence type="predicted"/>
<name>A0A1G1VPV0_9BACT</name>
<sequence length="359" mass="39142">MKRTIETSPIRSLLATGETWGLYLASEMAGNSVNLPRTSLAIVNAMNIAFPDELAGRKSEALQVISSVAPVLIAANEAADIGISARLQIDDASEKLTEEKKEGLRRLEAGTYAWLGRSVAGFKDVYGPDSRQSQMVDALIRDFLTLSEGRRSFSEREYREYVELDSVIYVLGCIALAAPGVSETYGFEMRERCAGIEDVRRKYSAFVVGRDVNGRRKVLLESGDQTAALTMARVMSLQGAEMVLKVMDDKEGRKIDKLLGIPSLYGYAESKTGDDQSLNRMLDEMRSEYFFLAETGGLSSFAVRSAELLSHVTGVGKTLLACLRSGNGVMENASIADSTTTTLRHELDAAGVLESLFSV</sequence>
<organism evidence="1 2">
    <name type="scientific">Candidatus Chisholmbacteria bacterium RIFCSPHIGHO2_01_FULL_49_18</name>
    <dbReference type="NCBI Taxonomy" id="1797590"/>
    <lineage>
        <taxon>Bacteria</taxon>
        <taxon>Candidatus Chisholmiibacteriota</taxon>
    </lineage>
</organism>
<accession>A0A1G1VPV0</accession>
<gene>
    <name evidence="1" type="ORF">A2785_01140</name>
</gene>
<dbReference type="AlphaFoldDB" id="A0A1G1VPV0"/>
<reference evidence="1 2" key="1">
    <citation type="journal article" date="2016" name="Nat. Commun.">
        <title>Thousands of microbial genomes shed light on interconnected biogeochemical processes in an aquifer system.</title>
        <authorList>
            <person name="Anantharaman K."/>
            <person name="Brown C.T."/>
            <person name="Hug L.A."/>
            <person name="Sharon I."/>
            <person name="Castelle C.J."/>
            <person name="Probst A.J."/>
            <person name="Thomas B.C."/>
            <person name="Singh A."/>
            <person name="Wilkins M.J."/>
            <person name="Karaoz U."/>
            <person name="Brodie E.L."/>
            <person name="Williams K.H."/>
            <person name="Hubbard S.S."/>
            <person name="Banfield J.F."/>
        </authorList>
    </citation>
    <scope>NUCLEOTIDE SEQUENCE [LARGE SCALE GENOMIC DNA]</scope>
</reference>
<evidence type="ECO:0000313" key="1">
    <source>
        <dbReference type="EMBL" id="OGY17431.1"/>
    </source>
</evidence>
<protein>
    <submittedName>
        <fullName evidence="1">Uncharacterized protein</fullName>
    </submittedName>
</protein>